<dbReference type="AlphaFoldDB" id="A0A1N7P6T4"/>
<protein>
    <submittedName>
        <fullName evidence="2">Uncharacterized protein</fullName>
    </submittedName>
</protein>
<dbReference type="RefSeq" id="WP_076452725.1">
    <property type="nucleotide sequence ID" value="NZ_MUGO01000010.1"/>
</dbReference>
<keyword evidence="4" id="KW-1185">Reference proteome</keyword>
<dbReference type="EMBL" id="MUGO01000010">
    <property type="protein sequence ID" value="PQA94258.1"/>
    <property type="molecule type" value="Genomic_DNA"/>
</dbReference>
<evidence type="ECO:0000313" key="1">
    <source>
        <dbReference type="EMBL" id="PQA94258.1"/>
    </source>
</evidence>
<reference evidence="3" key="3">
    <citation type="submission" date="2017-01" db="EMBL/GenBank/DDBJ databases">
        <authorList>
            <person name="Varghese N."/>
            <person name="Submissions S."/>
        </authorList>
    </citation>
    <scope>NUCLEOTIDE SEQUENCE [LARGE SCALE GENOMIC DNA]</scope>
    <source>
        <strain evidence="3">DSM 21068</strain>
    </source>
</reference>
<dbReference type="Proteomes" id="UP000186246">
    <property type="component" value="Unassembled WGS sequence"/>
</dbReference>
<proteinExistence type="predicted"/>
<gene>
    <name evidence="1" type="ORF">B0A70_07360</name>
    <name evidence="2" type="ORF">SAMN05421796_11176</name>
</gene>
<evidence type="ECO:0000313" key="2">
    <source>
        <dbReference type="EMBL" id="SIT06258.1"/>
    </source>
</evidence>
<organism evidence="2 3">
    <name type="scientific">Chryseobacterium piscicola</name>
    <dbReference type="NCBI Taxonomy" id="551459"/>
    <lineage>
        <taxon>Bacteria</taxon>
        <taxon>Pseudomonadati</taxon>
        <taxon>Bacteroidota</taxon>
        <taxon>Flavobacteriia</taxon>
        <taxon>Flavobacteriales</taxon>
        <taxon>Weeksellaceae</taxon>
        <taxon>Chryseobacterium group</taxon>
        <taxon>Chryseobacterium</taxon>
    </lineage>
</organism>
<name>A0A1N7P6T4_9FLAO</name>
<dbReference type="Proteomes" id="UP000238314">
    <property type="component" value="Unassembled WGS sequence"/>
</dbReference>
<evidence type="ECO:0000313" key="4">
    <source>
        <dbReference type="Proteomes" id="UP000238314"/>
    </source>
</evidence>
<accession>A0A1N7P6T4</accession>
<reference evidence="2" key="2">
    <citation type="submission" date="2017-01" db="EMBL/GenBank/DDBJ databases">
        <authorList>
            <person name="Mah S.A."/>
            <person name="Swanson W.J."/>
            <person name="Moy G.W."/>
            <person name="Vacquier V.D."/>
        </authorList>
    </citation>
    <scope>NUCLEOTIDE SEQUENCE [LARGE SCALE GENOMIC DNA]</scope>
    <source>
        <strain evidence="2">DSM 21068</strain>
    </source>
</reference>
<evidence type="ECO:0000313" key="3">
    <source>
        <dbReference type="Proteomes" id="UP000186246"/>
    </source>
</evidence>
<dbReference type="EMBL" id="FTOJ01000011">
    <property type="protein sequence ID" value="SIT06258.1"/>
    <property type="molecule type" value="Genomic_DNA"/>
</dbReference>
<sequence>MKRLMLIIRTIIFIAVLSCEKEKHEKQLHVKSDNTLLKINSFKDSHVSNKFDKGCIMTFSKKEDSKNEIILMQGTTIQHVIGRSIFIMKIDGTFQMFNSNDEKDIARINRDLIMAKITNNDYEVEIITHFQQNIRGSNLNKYYGTVKVRRKKDNCTNSIDYFGEMTC</sequence>
<reference evidence="1 4" key="1">
    <citation type="submission" date="2016-11" db="EMBL/GenBank/DDBJ databases">
        <title>Whole genomes of Flavobacteriaceae.</title>
        <authorList>
            <person name="Stine C."/>
            <person name="Li C."/>
            <person name="Tadesse D."/>
        </authorList>
    </citation>
    <scope>NUCLEOTIDE SEQUENCE [LARGE SCALE GENOMIC DNA]</scope>
    <source>
        <strain evidence="1 4">DSM 21068</strain>
    </source>
</reference>